<evidence type="ECO:0000256" key="2">
    <source>
        <dbReference type="ARBA" id="ARBA00022679"/>
    </source>
</evidence>
<dbReference type="InterPro" id="IPR044855">
    <property type="entry name" value="CoA-Trfase_III_dom3_sf"/>
</dbReference>
<protein>
    <submittedName>
        <fullName evidence="4">Formyl-CoA:oxalate CoA-transferase</fullName>
    </submittedName>
</protein>
<dbReference type="InterPro" id="IPR023606">
    <property type="entry name" value="CoA-Trfase_III_dom_1_sf"/>
</dbReference>
<feature type="compositionally biased region" description="Basic and acidic residues" evidence="3">
    <location>
        <begin position="276"/>
        <end position="286"/>
    </location>
</feature>
<name>A0AA35WWG6_GEOBA</name>
<gene>
    <name evidence="4" type="ORF">GBAR_LOCUS20398</name>
</gene>
<dbReference type="EMBL" id="CASHTH010002868">
    <property type="protein sequence ID" value="CAI8036413.1"/>
    <property type="molecule type" value="Genomic_DNA"/>
</dbReference>
<dbReference type="InterPro" id="IPR003673">
    <property type="entry name" value="CoA-Trfase_fam_III"/>
</dbReference>
<dbReference type="PANTHER" id="PTHR48207">
    <property type="entry name" value="SUCCINATE--HYDROXYMETHYLGLUTARATE COA-TRANSFERASE"/>
    <property type="match status" value="1"/>
</dbReference>
<keyword evidence="5" id="KW-1185">Reference proteome</keyword>
<accession>A0AA35WWG6</accession>
<proteinExistence type="inferred from homology"/>
<evidence type="ECO:0000313" key="5">
    <source>
        <dbReference type="Proteomes" id="UP001174909"/>
    </source>
</evidence>
<feature type="region of interest" description="Disordered" evidence="3">
    <location>
        <begin position="273"/>
        <end position="321"/>
    </location>
</feature>
<evidence type="ECO:0000256" key="3">
    <source>
        <dbReference type="SAM" id="MobiDB-lite"/>
    </source>
</evidence>
<comment type="similarity">
    <text evidence="1">Belongs to the CoA-transferase III family.</text>
</comment>
<evidence type="ECO:0000256" key="1">
    <source>
        <dbReference type="ARBA" id="ARBA00008383"/>
    </source>
</evidence>
<dbReference type="Proteomes" id="UP001174909">
    <property type="component" value="Unassembled WGS sequence"/>
</dbReference>
<comment type="caution">
    <text evidence="4">The sequence shown here is derived from an EMBL/GenBank/DDBJ whole genome shotgun (WGS) entry which is preliminary data.</text>
</comment>
<dbReference type="SUPFAM" id="SSF89796">
    <property type="entry name" value="CoA-transferase family III (CaiB/BaiF)"/>
    <property type="match status" value="1"/>
</dbReference>
<dbReference type="Gene3D" id="3.40.50.10540">
    <property type="entry name" value="Crotonobetainyl-coa:carnitine coa-transferase, domain 1"/>
    <property type="match status" value="1"/>
</dbReference>
<reference evidence="4" key="1">
    <citation type="submission" date="2023-03" db="EMBL/GenBank/DDBJ databases">
        <authorList>
            <person name="Steffen K."/>
            <person name="Cardenas P."/>
        </authorList>
    </citation>
    <scope>NUCLEOTIDE SEQUENCE</scope>
</reference>
<dbReference type="AlphaFoldDB" id="A0AA35WWG6"/>
<dbReference type="Gene3D" id="3.30.1540.10">
    <property type="entry name" value="formyl-coa transferase, domain 3"/>
    <property type="match status" value="1"/>
</dbReference>
<feature type="non-terminal residue" evidence="4">
    <location>
        <position position="1"/>
    </location>
</feature>
<dbReference type="InterPro" id="IPR050483">
    <property type="entry name" value="CoA-transferase_III_domain"/>
</dbReference>
<keyword evidence="2" id="KW-0808">Transferase</keyword>
<organism evidence="4 5">
    <name type="scientific">Geodia barretti</name>
    <name type="common">Barrett's horny sponge</name>
    <dbReference type="NCBI Taxonomy" id="519541"/>
    <lineage>
        <taxon>Eukaryota</taxon>
        <taxon>Metazoa</taxon>
        <taxon>Porifera</taxon>
        <taxon>Demospongiae</taxon>
        <taxon>Heteroscleromorpha</taxon>
        <taxon>Tetractinellida</taxon>
        <taxon>Astrophorina</taxon>
        <taxon>Geodiidae</taxon>
        <taxon>Geodia</taxon>
    </lineage>
</organism>
<evidence type="ECO:0000313" key="4">
    <source>
        <dbReference type="EMBL" id="CAI8036413.1"/>
    </source>
</evidence>
<dbReference type="Pfam" id="PF02515">
    <property type="entry name" value="CoA_transf_3"/>
    <property type="match status" value="1"/>
</dbReference>
<sequence length="321" mass="34450">LSGIRIIDLTQVQAGPSCTQLLAFLGADVIKVEQPGVGDRTRHERAVSEDVDSFYFIVFNANKRSVTLNLKTERGRAILLDLVSRADIVVENYGPGQMERFDLGFDTLKRANPKIVYCTIKGFGSYGPNAHVKSFEHIAQAMGGAMSAQGEPGREPIFVAPGVGDSGTGLHAGIGMLAALRQRDATGEAQRVEVAMQDGIVNLMRIRMIDTFNTGKPIQREGNRTWGGPTVVYPCKPGGPNDYVALILAGDAWDTVLALAGRADLIGDPRYATTEARQEHGPEGRGDSQLVDPHGHQTRGYEYLDRTGFSGGRSAGLAGSP</sequence>
<dbReference type="PANTHER" id="PTHR48207:SF3">
    <property type="entry name" value="SUCCINATE--HYDROXYMETHYLGLUTARATE COA-TRANSFERASE"/>
    <property type="match status" value="1"/>
</dbReference>
<dbReference type="GO" id="GO:0008410">
    <property type="term" value="F:CoA-transferase activity"/>
    <property type="evidence" value="ECO:0007669"/>
    <property type="project" value="TreeGrafter"/>
</dbReference>